<organism evidence="9 10">
    <name type="scientific">Sporomusa silvacetica DSM 10669</name>
    <dbReference type="NCBI Taxonomy" id="1123289"/>
    <lineage>
        <taxon>Bacteria</taxon>
        <taxon>Bacillati</taxon>
        <taxon>Bacillota</taxon>
        <taxon>Negativicutes</taxon>
        <taxon>Selenomonadales</taxon>
        <taxon>Sporomusaceae</taxon>
        <taxon>Sporomusa</taxon>
    </lineage>
</organism>
<dbReference type="InterPro" id="IPR017871">
    <property type="entry name" value="ABC_transporter-like_CS"/>
</dbReference>
<evidence type="ECO:0000313" key="9">
    <source>
        <dbReference type="EMBL" id="XFO68830.1"/>
    </source>
</evidence>
<dbReference type="InterPro" id="IPR050086">
    <property type="entry name" value="MetN_ABC_transporter-like"/>
</dbReference>
<keyword evidence="7" id="KW-0472">Membrane</keyword>
<dbReference type="Pfam" id="PF09383">
    <property type="entry name" value="NIL"/>
    <property type="match status" value="1"/>
</dbReference>
<evidence type="ECO:0000256" key="1">
    <source>
        <dbReference type="ARBA" id="ARBA00022448"/>
    </source>
</evidence>
<gene>
    <name evidence="9" type="primary">btuD_11</name>
    <name evidence="9" type="ORF">SPSIL_050540</name>
</gene>
<dbReference type="Proteomes" id="UP000216752">
    <property type="component" value="Chromosome"/>
</dbReference>
<keyword evidence="6" id="KW-0029">Amino-acid transport</keyword>
<dbReference type="Gene3D" id="3.40.50.300">
    <property type="entry name" value="P-loop containing nucleotide triphosphate hydrolases"/>
    <property type="match status" value="1"/>
</dbReference>
<feature type="domain" description="ABC transporter" evidence="8">
    <location>
        <begin position="26"/>
        <end position="261"/>
    </location>
</feature>
<dbReference type="Pfam" id="PF00005">
    <property type="entry name" value="ABC_tran"/>
    <property type="match status" value="1"/>
</dbReference>
<dbReference type="PROSITE" id="PS50893">
    <property type="entry name" value="ABC_TRANSPORTER_2"/>
    <property type="match status" value="1"/>
</dbReference>
<dbReference type="Gene3D" id="3.30.70.260">
    <property type="match status" value="1"/>
</dbReference>
<dbReference type="PROSITE" id="PS00211">
    <property type="entry name" value="ABC_TRANSPORTER_1"/>
    <property type="match status" value="1"/>
</dbReference>
<evidence type="ECO:0000313" key="10">
    <source>
        <dbReference type="Proteomes" id="UP000216752"/>
    </source>
</evidence>
<dbReference type="SUPFAM" id="SSF52540">
    <property type="entry name" value="P-loop containing nucleoside triphosphate hydrolases"/>
    <property type="match status" value="1"/>
</dbReference>
<dbReference type="PANTHER" id="PTHR43166:SF30">
    <property type="entry name" value="METHIONINE IMPORT ATP-BINDING PROTEIN METN"/>
    <property type="match status" value="1"/>
</dbReference>
<evidence type="ECO:0000259" key="8">
    <source>
        <dbReference type="PROSITE" id="PS50893"/>
    </source>
</evidence>
<sequence>MWQLTLFDDFSVVAMFSYGTGGENLIQIKGLTKSFGDSQVLKGVDINIPPGMIYGLVGRSGAGKSTLLRCINGLETYEEGNLLVEGVDVKSLSGKAARELRKEIGMIFQQFSLLTRLSVYENIALPLKCWKYSNSYIDNKVKELLEMIGIPDKIHAKPKELSGGQKQRVAIARALAMNPKILLCDEATSALDPKTAKSITSLLNQINQDLGITIVVVTHQMSVLRSVCEEIAILENGKLEVSGPVEEIFLKQPQALKNLIGQKDLVLLHEGINIKILLSHEISCQPVITRMARELSIDFMILGGEMESYQKHTLGSIIINIPSEHFNKVKEYFIKNHVMWEIVQSNEQSSAEVDDHCLAMNFG</sequence>
<keyword evidence="1" id="KW-0813">Transport</keyword>
<keyword evidence="10" id="KW-1185">Reference proteome</keyword>
<keyword evidence="4 9" id="KW-0067">ATP-binding</keyword>
<evidence type="ECO:0000256" key="6">
    <source>
        <dbReference type="ARBA" id="ARBA00022970"/>
    </source>
</evidence>
<evidence type="ECO:0000256" key="3">
    <source>
        <dbReference type="ARBA" id="ARBA00022741"/>
    </source>
</evidence>
<dbReference type="InterPro" id="IPR003593">
    <property type="entry name" value="AAA+_ATPase"/>
</dbReference>
<dbReference type="PANTHER" id="PTHR43166">
    <property type="entry name" value="AMINO ACID IMPORT ATP-BINDING PROTEIN"/>
    <property type="match status" value="1"/>
</dbReference>
<keyword evidence="5" id="KW-1278">Translocase</keyword>
<dbReference type="InterPro" id="IPR018449">
    <property type="entry name" value="NIL_domain"/>
</dbReference>
<keyword evidence="3" id="KW-0547">Nucleotide-binding</keyword>
<keyword evidence="2" id="KW-1003">Cell membrane</keyword>
<name>A0ABZ3ISY5_9FIRM</name>
<dbReference type="InterPro" id="IPR045865">
    <property type="entry name" value="ACT-like_dom_sf"/>
</dbReference>
<reference evidence="9" key="1">
    <citation type="submission" date="2024-05" db="EMBL/GenBank/DDBJ databases">
        <title>Isolation and characterization of Sporomusa carbonis sp. nov., a carboxydotrophic hydrogenogen in the genus of Sporomusa isolated from a charcoal burning pile.</title>
        <authorList>
            <person name="Boeer T."/>
            <person name="Rosenbaum F."/>
            <person name="Eysell L."/>
            <person name="Mueller V."/>
            <person name="Daniel R."/>
            <person name="Poehlein A."/>
        </authorList>
    </citation>
    <scope>NUCLEOTIDE SEQUENCE [LARGE SCALE GENOMIC DNA]</scope>
    <source>
        <strain evidence="9">DSM 10669</strain>
    </source>
</reference>
<protein>
    <submittedName>
        <fullName evidence="9">Vitamin B12 import ATP-binding protein BtuD</fullName>
    </submittedName>
</protein>
<dbReference type="InterPro" id="IPR003439">
    <property type="entry name" value="ABC_transporter-like_ATP-bd"/>
</dbReference>
<proteinExistence type="predicted"/>
<dbReference type="SMART" id="SM00930">
    <property type="entry name" value="NIL"/>
    <property type="match status" value="1"/>
</dbReference>
<evidence type="ECO:0000256" key="4">
    <source>
        <dbReference type="ARBA" id="ARBA00022840"/>
    </source>
</evidence>
<evidence type="ECO:0000256" key="2">
    <source>
        <dbReference type="ARBA" id="ARBA00022475"/>
    </source>
</evidence>
<dbReference type="SUPFAM" id="SSF55021">
    <property type="entry name" value="ACT-like"/>
    <property type="match status" value="1"/>
</dbReference>
<accession>A0ABZ3ISY5</accession>
<dbReference type="SMART" id="SM00382">
    <property type="entry name" value="AAA"/>
    <property type="match status" value="1"/>
</dbReference>
<dbReference type="EMBL" id="CP155573">
    <property type="protein sequence ID" value="XFO68830.1"/>
    <property type="molecule type" value="Genomic_DNA"/>
</dbReference>
<dbReference type="InterPro" id="IPR027417">
    <property type="entry name" value="P-loop_NTPase"/>
</dbReference>
<evidence type="ECO:0000256" key="5">
    <source>
        <dbReference type="ARBA" id="ARBA00022967"/>
    </source>
</evidence>
<dbReference type="GO" id="GO:0005524">
    <property type="term" value="F:ATP binding"/>
    <property type="evidence" value="ECO:0007669"/>
    <property type="project" value="UniProtKB-KW"/>
</dbReference>
<evidence type="ECO:0000256" key="7">
    <source>
        <dbReference type="ARBA" id="ARBA00023136"/>
    </source>
</evidence>